<feature type="binding site" evidence="4">
    <location>
        <position position="115"/>
    </location>
    <ligand>
        <name>Zn(2+)</name>
        <dbReference type="ChEBI" id="CHEBI:29105"/>
    </ligand>
</feature>
<evidence type="ECO:0000256" key="3">
    <source>
        <dbReference type="ARBA" id="ARBA00022833"/>
    </source>
</evidence>
<comment type="similarity">
    <text evidence="1">Belongs to the beta-class carbonic anhydrase family.</text>
</comment>
<evidence type="ECO:0000256" key="4">
    <source>
        <dbReference type="PIRSR" id="PIRSR601765-1"/>
    </source>
</evidence>
<dbReference type="Gene3D" id="3.40.1050.10">
    <property type="entry name" value="Carbonic anhydrase"/>
    <property type="match status" value="1"/>
</dbReference>
<evidence type="ECO:0000256" key="2">
    <source>
        <dbReference type="ARBA" id="ARBA00022723"/>
    </source>
</evidence>
<dbReference type="SUPFAM" id="SSF53056">
    <property type="entry name" value="beta-carbonic anhydrase, cab"/>
    <property type="match status" value="1"/>
</dbReference>
<sequence length="202" mass="22597">MSQYSEFEFRTQPWFDLAWFDRSNFQGFSGFIPMKTIVIHCFDPRASEIPQAVADYLGDEVYPGENILDDAGNRIGNTRTLFAVSNAGGRAFSALQSVATMDYLFKVQNVVVVHHSFCGATAFHPEDLVGEFHEHHHADISTMFDHDSLAISNFEDSIKHDVQLLRASAAVPKNVKLYGFFYEINSGKLSEVVRDIPAEGVA</sequence>
<feature type="binding site" evidence="4">
    <location>
        <position position="118"/>
    </location>
    <ligand>
        <name>Zn(2+)</name>
        <dbReference type="ChEBI" id="CHEBI:29105"/>
    </ligand>
</feature>
<dbReference type="EMBL" id="FCNY02000008">
    <property type="protein sequence ID" value="SAL44913.1"/>
    <property type="molecule type" value="Genomic_DNA"/>
</dbReference>
<keyword evidence="2 4" id="KW-0479">Metal-binding</keyword>
<comment type="cofactor">
    <cofactor evidence="4">
        <name>Zn(2+)</name>
        <dbReference type="ChEBI" id="CHEBI:29105"/>
    </cofactor>
    <text evidence="4">Binds 1 zinc ion per subunit.</text>
</comment>
<dbReference type="GO" id="GO:0008270">
    <property type="term" value="F:zinc ion binding"/>
    <property type="evidence" value="ECO:0007669"/>
    <property type="project" value="InterPro"/>
</dbReference>
<dbReference type="RefSeq" id="WP_053570523.1">
    <property type="nucleotide sequence ID" value="NZ_FCNY02000008.1"/>
</dbReference>
<dbReference type="PANTHER" id="PTHR43175">
    <property type="entry name" value="CARBONIC ANHYDRASE"/>
    <property type="match status" value="1"/>
</dbReference>
<evidence type="ECO:0000313" key="5">
    <source>
        <dbReference type="EMBL" id="SAL44913.1"/>
    </source>
</evidence>
<dbReference type="Proteomes" id="UP000054740">
    <property type="component" value="Unassembled WGS sequence"/>
</dbReference>
<reference evidence="6" key="1">
    <citation type="submission" date="2016-01" db="EMBL/GenBank/DDBJ databases">
        <authorList>
            <person name="Peeters C."/>
        </authorList>
    </citation>
    <scope>NUCLEOTIDE SEQUENCE [LARGE SCALE GENOMIC DNA]</scope>
</reference>
<dbReference type="InterPro" id="IPR036874">
    <property type="entry name" value="Carbonic_anhydrase_sf"/>
</dbReference>
<dbReference type="PANTHER" id="PTHR43175:SF3">
    <property type="entry name" value="CARBON DISULFIDE HYDROLASE"/>
    <property type="match status" value="1"/>
</dbReference>
<evidence type="ECO:0000313" key="6">
    <source>
        <dbReference type="Proteomes" id="UP000054740"/>
    </source>
</evidence>
<protein>
    <submittedName>
        <fullName evidence="5">Carbonic anhydrase</fullName>
    </submittedName>
</protein>
<evidence type="ECO:0000256" key="1">
    <source>
        <dbReference type="ARBA" id="ARBA00006217"/>
    </source>
</evidence>
<dbReference type="InterPro" id="IPR001765">
    <property type="entry name" value="Carbonic_anhydrase"/>
</dbReference>
<dbReference type="SMART" id="SM00947">
    <property type="entry name" value="Pro_CA"/>
    <property type="match status" value="1"/>
</dbReference>
<accession>A0A158HLG5</accession>
<dbReference type="GO" id="GO:0004089">
    <property type="term" value="F:carbonate dehydratase activity"/>
    <property type="evidence" value="ECO:0007669"/>
    <property type="project" value="InterPro"/>
</dbReference>
<organism evidence="5 6">
    <name type="scientific">Caballeronia cordobensis</name>
    <name type="common">Burkholderia cordobensis</name>
    <dbReference type="NCBI Taxonomy" id="1353886"/>
    <lineage>
        <taxon>Bacteria</taxon>
        <taxon>Pseudomonadati</taxon>
        <taxon>Pseudomonadota</taxon>
        <taxon>Betaproteobacteria</taxon>
        <taxon>Burkholderiales</taxon>
        <taxon>Burkholderiaceae</taxon>
        <taxon>Caballeronia</taxon>
    </lineage>
</organism>
<keyword evidence="6" id="KW-1185">Reference proteome</keyword>
<dbReference type="AlphaFoldDB" id="A0A158HLG5"/>
<name>A0A158HLG5_CABCO</name>
<keyword evidence="3 4" id="KW-0862">Zinc</keyword>
<proteinExistence type="inferred from homology"/>
<gene>
    <name evidence="5" type="ORF">AWB70_03463</name>
</gene>